<reference evidence="1 2" key="1">
    <citation type="submission" date="2024-11" db="EMBL/GenBank/DDBJ databases">
        <title>Chromosome-level genome assembly of Eucalyptus globulus Labill. provides insights into its genome evolution.</title>
        <authorList>
            <person name="Li X."/>
        </authorList>
    </citation>
    <scope>NUCLEOTIDE SEQUENCE [LARGE SCALE GENOMIC DNA]</scope>
    <source>
        <strain evidence="1">CL2024</strain>
        <tissue evidence="1">Fresh tender leaves</tissue>
    </source>
</reference>
<name>A0ABD3IHN1_EUCGL</name>
<accession>A0ABD3IHN1</accession>
<comment type="caution">
    <text evidence="1">The sequence shown here is derived from an EMBL/GenBank/DDBJ whole genome shotgun (WGS) entry which is preliminary data.</text>
</comment>
<dbReference type="Proteomes" id="UP001634007">
    <property type="component" value="Unassembled WGS sequence"/>
</dbReference>
<evidence type="ECO:0000313" key="1">
    <source>
        <dbReference type="EMBL" id="KAL3714487.1"/>
    </source>
</evidence>
<evidence type="ECO:0000313" key="2">
    <source>
        <dbReference type="Proteomes" id="UP001634007"/>
    </source>
</evidence>
<dbReference type="EMBL" id="JBJKBG010000011">
    <property type="protein sequence ID" value="KAL3714487.1"/>
    <property type="molecule type" value="Genomic_DNA"/>
</dbReference>
<sequence length="134" mass="15142">MMKKGLTLSKTLAIVDCKEAVNSQFYIDSSSCLSEVKFSDSSSTRRRVYAMVDVNVSYVEAICTIEHMAMIPWWVDGNNVRSYVQIHELMVYGFELSWLPIACGRNCNWCNISDTYKINCADKKSKGLLVCSVS</sequence>
<organism evidence="1 2">
    <name type="scientific">Eucalyptus globulus</name>
    <name type="common">Tasmanian blue gum</name>
    <dbReference type="NCBI Taxonomy" id="34317"/>
    <lineage>
        <taxon>Eukaryota</taxon>
        <taxon>Viridiplantae</taxon>
        <taxon>Streptophyta</taxon>
        <taxon>Embryophyta</taxon>
        <taxon>Tracheophyta</taxon>
        <taxon>Spermatophyta</taxon>
        <taxon>Magnoliopsida</taxon>
        <taxon>eudicotyledons</taxon>
        <taxon>Gunneridae</taxon>
        <taxon>Pentapetalae</taxon>
        <taxon>rosids</taxon>
        <taxon>malvids</taxon>
        <taxon>Myrtales</taxon>
        <taxon>Myrtaceae</taxon>
        <taxon>Myrtoideae</taxon>
        <taxon>Eucalypteae</taxon>
        <taxon>Eucalyptus</taxon>
    </lineage>
</organism>
<dbReference type="AlphaFoldDB" id="A0ABD3IHN1"/>
<keyword evidence="2" id="KW-1185">Reference proteome</keyword>
<protein>
    <submittedName>
        <fullName evidence="1">Uncharacterized protein</fullName>
    </submittedName>
</protein>
<proteinExistence type="predicted"/>
<gene>
    <name evidence="1" type="ORF">ACJRO7_006411</name>
</gene>